<comment type="caution">
    <text evidence="3">The sequence shown here is derived from an EMBL/GenBank/DDBJ whole genome shotgun (WGS) entry which is preliminary data.</text>
</comment>
<feature type="region of interest" description="Disordered" evidence="2">
    <location>
        <begin position="22"/>
        <end position="72"/>
    </location>
</feature>
<evidence type="ECO:0000313" key="4">
    <source>
        <dbReference type="Proteomes" id="UP001201163"/>
    </source>
</evidence>
<keyword evidence="1" id="KW-0175">Coiled coil</keyword>
<accession>A0AAD4LQW6</accession>
<protein>
    <submittedName>
        <fullName evidence="3">Uncharacterized protein</fullName>
    </submittedName>
</protein>
<feature type="compositionally biased region" description="Polar residues" evidence="2">
    <location>
        <begin position="57"/>
        <end position="72"/>
    </location>
</feature>
<dbReference type="EMBL" id="JAKELL010000004">
    <property type="protein sequence ID" value="KAH8999272.1"/>
    <property type="molecule type" value="Genomic_DNA"/>
</dbReference>
<dbReference type="AlphaFoldDB" id="A0AAD4LQW6"/>
<feature type="coiled-coil region" evidence="1">
    <location>
        <begin position="186"/>
        <end position="220"/>
    </location>
</feature>
<sequence length="303" mass="32850">MDPNSLKPTRSTFFSRVYAAPQSASVTPHLPTTRPQAGTPSFFGKSQTPHSTRRASEFNTSSTIDRNNDGSTLLPTVDAEDYSIYAGHKNRRYFPHGVESEGSNVRRPYDNADEVQHTPYQLKSGSSFSTVQAENAPSVVSRVSNPASALSEHPLTIRRTSTGPSAASSVTVKVEEGGEDDIPVSIRNSFRELRSVKEELECQRSENERLRADLAASQKTAADTLTRLDNVKQMTKKSIKTTSNELAELHAGLVSLKAQSNESFAFAAQARSALPDISDLRSTIKDSSQSLDTSLSLIGSSGL</sequence>
<organism evidence="3 4">
    <name type="scientific">Lactarius akahatsu</name>
    <dbReference type="NCBI Taxonomy" id="416441"/>
    <lineage>
        <taxon>Eukaryota</taxon>
        <taxon>Fungi</taxon>
        <taxon>Dikarya</taxon>
        <taxon>Basidiomycota</taxon>
        <taxon>Agaricomycotina</taxon>
        <taxon>Agaricomycetes</taxon>
        <taxon>Russulales</taxon>
        <taxon>Russulaceae</taxon>
        <taxon>Lactarius</taxon>
    </lineage>
</organism>
<feature type="compositionally biased region" description="Polar residues" evidence="2">
    <location>
        <begin position="33"/>
        <end position="50"/>
    </location>
</feature>
<proteinExistence type="predicted"/>
<reference evidence="3" key="1">
    <citation type="submission" date="2022-01" db="EMBL/GenBank/DDBJ databases">
        <title>Comparative genomics reveals a dynamic genome evolution in the ectomycorrhizal milk-cap (Lactarius) mushrooms.</title>
        <authorList>
            <consortium name="DOE Joint Genome Institute"/>
            <person name="Lebreton A."/>
            <person name="Tang N."/>
            <person name="Kuo A."/>
            <person name="LaButti K."/>
            <person name="Drula E."/>
            <person name="Barry K."/>
            <person name="Clum A."/>
            <person name="Lipzen A."/>
            <person name="Mousain D."/>
            <person name="Ng V."/>
            <person name="Wang R."/>
            <person name="Wang X."/>
            <person name="Dai Y."/>
            <person name="Henrissat B."/>
            <person name="Grigoriev I.V."/>
            <person name="Guerin-Laguette A."/>
            <person name="Yu F."/>
            <person name="Martin F.M."/>
        </authorList>
    </citation>
    <scope>NUCLEOTIDE SEQUENCE</scope>
    <source>
        <strain evidence="3">QP</strain>
    </source>
</reference>
<evidence type="ECO:0000256" key="1">
    <source>
        <dbReference type="SAM" id="Coils"/>
    </source>
</evidence>
<gene>
    <name evidence="3" type="ORF">EDB92DRAFT_947912</name>
</gene>
<evidence type="ECO:0000256" key="2">
    <source>
        <dbReference type="SAM" id="MobiDB-lite"/>
    </source>
</evidence>
<evidence type="ECO:0000313" key="3">
    <source>
        <dbReference type="EMBL" id="KAH8999272.1"/>
    </source>
</evidence>
<name>A0AAD4LQW6_9AGAM</name>
<keyword evidence="4" id="KW-1185">Reference proteome</keyword>
<dbReference type="Proteomes" id="UP001201163">
    <property type="component" value="Unassembled WGS sequence"/>
</dbReference>